<evidence type="ECO:0000313" key="1">
    <source>
        <dbReference type="EMBL" id="RYM10852.1"/>
    </source>
</evidence>
<name>A0A8G2DY07_9SPHN</name>
<dbReference type="Proteomes" id="UP000291572">
    <property type="component" value="Unassembled WGS sequence"/>
</dbReference>
<comment type="caution">
    <text evidence="1">The sequence shown here is derived from an EMBL/GenBank/DDBJ whole genome shotgun (WGS) entry which is preliminary data.</text>
</comment>
<dbReference type="RefSeq" id="WP_129926534.1">
    <property type="nucleotide sequence ID" value="NZ_SEOO01000015.1"/>
</dbReference>
<evidence type="ECO:0000313" key="2">
    <source>
        <dbReference type="Proteomes" id="UP000291572"/>
    </source>
</evidence>
<protein>
    <submittedName>
        <fullName evidence="1">Uncharacterized protein</fullName>
    </submittedName>
</protein>
<organism evidence="1 2">
    <name type="scientific">Sphingobium cupriresistens</name>
    <dbReference type="NCBI Taxonomy" id="1132417"/>
    <lineage>
        <taxon>Bacteria</taxon>
        <taxon>Pseudomonadati</taxon>
        <taxon>Pseudomonadota</taxon>
        <taxon>Alphaproteobacteria</taxon>
        <taxon>Sphingomonadales</taxon>
        <taxon>Sphingomonadaceae</taxon>
        <taxon>Sphingobium</taxon>
    </lineage>
</organism>
<sequence length="76" mass="8468">MGHYPFISLYLSRIEGRSPCVSACGVNGSGRRGRASIYGRDVTNQSYVTAFSTCLDMLVRYRGKPTVHRLSLSCKY</sequence>
<accession>A0A8G2DY07</accession>
<dbReference type="EMBL" id="SEOO01000015">
    <property type="protein sequence ID" value="RYM10852.1"/>
    <property type="molecule type" value="Genomic_DNA"/>
</dbReference>
<dbReference type="AlphaFoldDB" id="A0A8G2DY07"/>
<reference evidence="1 2" key="1">
    <citation type="submission" date="2019-02" db="EMBL/GenBank/DDBJ databases">
        <authorList>
            <person name="Feng G."/>
        </authorList>
    </citation>
    <scope>NUCLEOTIDE SEQUENCE [LARGE SCALE GENOMIC DNA]</scope>
    <source>
        <strain evidence="1 2">CCTCC AB 2011146</strain>
    </source>
</reference>
<proteinExistence type="predicted"/>
<gene>
    <name evidence="1" type="ORF">EWH12_10555</name>
</gene>